<dbReference type="SUPFAM" id="SSF100950">
    <property type="entry name" value="NagB/RpiA/CoA transferase-like"/>
    <property type="match status" value="1"/>
</dbReference>
<dbReference type="InterPro" id="IPR006148">
    <property type="entry name" value="Glc/Gal-6P_isomerase"/>
</dbReference>
<dbReference type="PANTHER" id="PTHR42892:SF1">
    <property type="entry name" value="GLUCOSAMINE-6-PHOSPHATE ISOMERASE"/>
    <property type="match status" value="1"/>
</dbReference>
<dbReference type="PROSITE" id="PS01161">
    <property type="entry name" value="GLC_GALNAC_ISOMERASE"/>
    <property type="match status" value="1"/>
</dbReference>
<dbReference type="KEGG" id="smoo:SMONO_v1c04260"/>
<dbReference type="GO" id="GO:0005975">
    <property type="term" value="P:carbohydrate metabolic process"/>
    <property type="evidence" value="ECO:0007669"/>
    <property type="project" value="InterPro"/>
</dbReference>
<dbReference type="NCBIfam" id="NF009022">
    <property type="entry name" value="PRK12358.1"/>
    <property type="match status" value="1"/>
</dbReference>
<dbReference type="GO" id="GO:0004342">
    <property type="term" value="F:glucosamine-6-phosphate deaminase activity"/>
    <property type="evidence" value="ECO:0007669"/>
    <property type="project" value="InterPro"/>
</dbReference>
<protein>
    <submittedName>
        <fullName evidence="2">Glucosamine-6-phosphate deaminase</fullName>
    </submittedName>
</protein>
<dbReference type="GO" id="GO:0006044">
    <property type="term" value="P:N-acetylglucosamine metabolic process"/>
    <property type="evidence" value="ECO:0007669"/>
    <property type="project" value="InterPro"/>
</dbReference>
<name>A0A2K9LWA9_SPISQ</name>
<dbReference type="RefSeq" id="WP_101780732.1">
    <property type="nucleotide sequence ID" value="NZ_CP025543.1"/>
</dbReference>
<dbReference type="Pfam" id="PF01182">
    <property type="entry name" value="Glucosamine_iso"/>
    <property type="match status" value="1"/>
</dbReference>
<evidence type="ECO:0000313" key="3">
    <source>
        <dbReference type="Proteomes" id="UP000234790"/>
    </source>
</evidence>
<evidence type="ECO:0000313" key="2">
    <source>
        <dbReference type="EMBL" id="AUM62675.1"/>
    </source>
</evidence>
<dbReference type="PANTHER" id="PTHR42892">
    <property type="entry name" value="GLUCOSAMINE-6-PHOSPHATE DEAMINASE-LIKE PROTEIN BT_0258-RELATED"/>
    <property type="match status" value="1"/>
</dbReference>
<gene>
    <name evidence="2" type="primary">nagB</name>
    <name evidence="2" type="ORF">SMONO_v1c04260</name>
</gene>
<dbReference type="AlphaFoldDB" id="A0A2K9LWA9"/>
<dbReference type="Proteomes" id="UP000234790">
    <property type="component" value="Chromosome"/>
</dbReference>
<dbReference type="InterPro" id="IPR018321">
    <property type="entry name" value="Glucosamine6P_isomerase_CS"/>
</dbReference>
<accession>A0A2K9LWA9</accession>
<dbReference type="Gene3D" id="3.40.50.1360">
    <property type="match status" value="1"/>
</dbReference>
<dbReference type="OrthoDB" id="9810967at2"/>
<feature type="domain" description="Glucosamine/galactosamine-6-phosphate isomerase" evidence="1">
    <location>
        <begin position="8"/>
        <end position="219"/>
    </location>
</feature>
<reference evidence="2 3" key="1">
    <citation type="submission" date="2017-12" db="EMBL/GenBank/DDBJ databases">
        <title>Complete genome sequence of Spiroplasma monobiae MQ-1 (ATCC 33825).</title>
        <authorList>
            <person name="Tsai Y.-M."/>
            <person name="Lo W.-S."/>
            <person name="Wu P.-S."/>
            <person name="Cho S.-T."/>
            <person name="Kuo C.-H."/>
        </authorList>
    </citation>
    <scope>NUCLEOTIDE SEQUENCE [LARGE SCALE GENOMIC DNA]</scope>
    <source>
        <strain evidence="2 3">MQ-1</strain>
    </source>
</reference>
<evidence type="ECO:0000259" key="1">
    <source>
        <dbReference type="Pfam" id="PF01182"/>
    </source>
</evidence>
<keyword evidence="3" id="KW-1185">Reference proteome</keyword>
<sequence length="239" mass="27345">MRLIKTKDYEEMTKEALSLFMQIIDDNAHKDRINVAITGGKSPLLFYKQLIESLKDIKSINKVHFYNFDEIPYRDNLETGMTIEDLNKIFYIPGNINEENIHRMNYLNWKEHITQLEKDGGLDLVLLGIGIDGHFCGNMSGTTKFGDRTRTIKMKDLEDNISVPKLDETKFYDEFVTMGPREIMATRNIIMIANGEGKAEVIDQILNGPVTEVVPSTLLTLHPYFNLIIDEDANKIAKA</sequence>
<dbReference type="InterPro" id="IPR052960">
    <property type="entry name" value="GlcN6P_deaminase-like"/>
</dbReference>
<dbReference type="EMBL" id="CP025543">
    <property type="protein sequence ID" value="AUM62675.1"/>
    <property type="molecule type" value="Genomic_DNA"/>
</dbReference>
<organism evidence="2 3">
    <name type="scientific">Spiroplasma monobiae MQ-1</name>
    <dbReference type="NCBI Taxonomy" id="1336748"/>
    <lineage>
        <taxon>Bacteria</taxon>
        <taxon>Bacillati</taxon>
        <taxon>Mycoplasmatota</taxon>
        <taxon>Mollicutes</taxon>
        <taxon>Entomoplasmatales</taxon>
        <taxon>Spiroplasmataceae</taxon>
        <taxon>Spiroplasma</taxon>
    </lineage>
</organism>
<proteinExistence type="predicted"/>
<dbReference type="InterPro" id="IPR037171">
    <property type="entry name" value="NagB/RpiA_transferase-like"/>
</dbReference>